<dbReference type="GO" id="GO:0043565">
    <property type="term" value="F:sequence-specific DNA binding"/>
    <property type="evidence" value="ECO:0007669"/>
    <property type="project" value="InterPro"/>
</dbReference>
<reference evidence="5 6" key="1">
    <citation type="submission" date="2019-01" db="EMBL/GenBank/DDBJ databases">
        <authorList>
            <person name="Brito A."/>
        </authorList>
    </citation>
    <scope>NUCLEOTIDE SEQUENCE [LARGE SCALE GENOMIC DNA]</scope>
    <source>
        <strain evidence="5">1</strain>
    </source>
</reference>
<dbReference type="AlphaFoldDB" id="A0A563VJG4"/>
<dbReference type="PANTHER" id="PTHR46796:SF6">
    <property type="entry name" value="ARAC SUBFAMILY"/>
    <property type="match status" value="1"/>
</dbReference>
<evidence type="ECO:0000259" key="4">
    <source>
        <dbReference type="PROSITE" id="PS01124"/>
    </source>
</evidence>
<gene>
    <name evidence="5" type="ORF">H1P_110056</name>
</gene>
<keyword evidence="6" id="KW-1185">Reference proteome</keyword>
<dbReference type="OrthoDB" id="516605at2"/>
<dbReference type="InterPro" id="IPR018060">
    <property type="entry name" value="HTH_AraC"/>
</dbReference>
<dbReference type="InterPro" id="IPR009057">
    <property type="entry name" value="Homeodomain-like_sf"/>
</dbReference>
<protein>
    <submittedName>
        <fullName evidence="5">AraC family transcriptional regulator</fullName>
    </submittedName>
</protein>
<dbReference type="PANTHER" id="PTHR46796">
    <property type="entry name" value="HTH-TYPE TRANSCRIPTIONAL ACTIVATOR RHAS-RELATED"/>
    <property type="match status" value="1"/>
</dbReference>
<dbReference type="SMART" id="SM00342">
    <property type="entry name" value="HTH_ARAC"/>
    <property type="match status" value="1"/>
</dbReference>
<name>A0A563VJG4_9CYAN</name>
<dbReference type="Pfam" id="PF12833">
    <property type="entry name" value="HTH_18"/>
    <property type="match status" value="1"/>
</dbReference>
<evidence type="ECO:0000313" key="6">
    <source>
        <dbReference type="Proteomes" id="UP000320055"/>
    </source>
</evidence>
<dbReference type="EMBL" id="CAACVJ010000013">
    <property type="protein sequence ID" value="VEP11606.1"/>
    <property type="molecule type" value="Genomic_DNA"/>
</dbReference>
<proteinExistence type="predicted"/>
<dbReference type="RefSeq" id="WP_144863865.1">
    <property type="nucleotide sequence ID" value="NZ_LR213774.1"/>
</dbReference>
<keyword evidence="3" id="KW-0804">Transcription</keyword>
<accession>A0A563VJG4</accession>
<keyword evidence="1" id="KW-0805">Transcription regulation</keyword>
<feature type="domain" description="HTH araC/xylS-type" evidence="4">
    <location>
        <begin position="217"/>
        <end position="315"/>
    </location>
</feature>
<dbReference type="Gene3D" id="1.10.10.60">
    <property type="entry name" value="Homeodomain-like"/>
    <property type="match status" value="2"/>
</dbReference>
<dbReference type="InterPro" id="IPR018062">
    <property type="entry name" value="HTH_AraC-typ_CS"/>
</dbReference>
<organism evidence="5 6">
    <name type="scientific">Hyella patelloides LEGE 07179</name>
    <dbReference type="NCBI Taxonomy" id="945734"/>
    <lineage>
        <taxon>Bacteria</taxon>
        <taxon>Bacillati</taxon>
        <taxon>Cyanobacteriota</taxon>
        <taxon>Cyanophyceae</taxon>
        <taxon>Pleurocapsales</taxon>
        <taxon>Hyellaceae</taxon>
        <taxon>Hyella</taxon>
    </lineage>
</organism>
<dbReference type="InterPro" id="IPR050204">
    <property type="entry name" value="AraC_XylS_family_regulators"/>
</dbReference>
<evidence type="ECO:0000256" key="1">
    <source>
        <dbReference type="ARBA" id="ARBA00023015"/>
    </source>
</evidence>
<dbReference type="PROSITE" id="PS01124">
    <property type="entry name" value="HTH_ARAC_FAMILY_2"/>
    <property type="match status" value="1"/>
</dbReference>
<keyword evidence="2" id="KW-0238">DNA-binding</keyword>
<dbReference type="SUPFAM" id="SSF46689">
    <property type="entry name" value="Homeodomain-like"/>
    <property type="match status" value="2"/>
</dbReference>
<dbReference type="PROSITE" id="PS00041">
    <property type="entry name" value="HTH_ARAC_FAMILY_1"/>
    <property type="match status" value="1"/>
</dbReference>
<evidence type="ECO:0000256" key="3">
    <source>
        <dbReference type="ARBA" id="ARBA00023163"/>
    </source>
</evidence>
<evidence type="ECO:0000256" key="2">
    <source>
        <dbReference type="ARBA" id="ARBA00023125"/>
    </source>
</evidence>
<dbReference type="GO" id="GO:0003700">
    <property type="term" value="F:DNA-binding transcription factor activity"/>
    <property type="evidence" value="ECO:0007669"/>
    <property type="project" value="InterPro"/>
</dbReference>
<dbReference type="Proteomes" id="UP000320055">
    <property type="component" value="Unassembled WGS sequence"/>
</dbReference>
<sequence>MNANCSDNYKNLDVNYENEKSKNYFYSVTPIHTATMHCSLPLILSSNEAGWNNIYLEFHRQPAGEIPKIYCQKHSLCIKTDGDRGKSERWLDDKFQSRCMAHGDVLIVPENISYQGQWNNLIEFILLGIEPKLVQRIAYESVDPEKVEILPIFPQPDPLIYQIAIALKTALLTNKFASSLYAETMANALSVHLLQYYSTRKFTLQNYTDGLPKHKLRQIIDYIQENLEQNLSIAELAELLQMSPHYFGRLFKQSMGITPYKYIIQCRVEKSKMLLQERELTIAEISQRVGFAHQSHLNHHFKRLVGVTPGQFRDR</sequence>
<evidence type="ECO:0000313" key="5">
    <source>
        <dbReference type="EMBL" id="VEP11606.1"/>
    </source>
</evidence>